<feature type="domain" description="Lipoprotein LPP20-like" evidence="2">
    <location>
        <begin position="71"/>
        <end position="146"/>
    </location>
</feature>
<name>A0A1T4Q2I1_9GAMM</name>
<keyword evidence="4" id="KW-1185">Reference proteome</keyword>
<evidence type="ECO:0000313" key="4">
    <source>
        <dbReference type="Proteomes" id="UP000191418"/>
    </source>
</evidence>
<reference evidence="3 4" key="1">
    <citation type="submission" date="2017-01" db="EMBL/GenBank/DDBJ databases">
        <title>Genome Sequencing of a Marine Spirillum, Oceanospirillum multiglobuliferum ATCC 33336, from Japan.</title>
        <authorList>
            <person name="Carney J.G."/>
            <person name="Trachtenberg A.M."/>
            <person name="Rheaume B.A."/>
            <person name="Linnane J.D."/>
            <person name="Pitts N.L."/>
            <person name="Mykles D.L."/>
            <person name="Maclea K.S."/>
        </authorList>
    </citation>
    <scope>NUCLEOTIDE SEQUENCE [LARGE SCALE GENOMIC DNA]</scope>
    <source>
        <strain evidence="3 4">ATCC 33336</strain>
    </source>
</reference>
<protein>
    <recommendedName>
        <fullName evidence="2">Lipoprotein LPP20-like domain-containing protein</fullName>
    </recommendedName>
</protein>
<dbReference type="STRING" id="64969.SAMN02745127_01733"/>
<evidence type="ECO:0000256" key="1">
    <source>
        <dbReference type="SAM" id="SignalP"/>
    </source>
</evidence>
<sequence>MKLKLAIATFAGMSLLAGCSPMYNQGMQPQAQAQNSQVIYQQIDHQYSPMVEPIIVRVTGYGAYLNNPRMSKGQNQLMAMRSAKLDAYRAMAERVYGTRVSGGSTVEAMVLRDDRFRTYVDSVIRGAKVISTYELAHGNYETTMELVLEPTFYNCLGSVDVMQSSPNCTSPTVHGESPDTRAVARPLVKAQSSQYYLN</sequence>
<accession>A0A1T4Q2I1</accession>
<feature type="chain" id="PRO_5012549562" description="Lipoprotein LPP20-like domain-containing protein" evidence="1">
    <location>
        <begin position="20"/>
        <end position="198"/>
    </location>
</feature>
<evidence type="ECO:0000313" key="3">
    <source>
        <dbReference type="EMBL" id="OPX55492.1"/>
    </source>
</evidence>
<dbReference type="RefSeq" id="WP_078745333.1">
    <property type="nucleotide sequence ID" value="NZ_FUXG01000010.1"/>
</dbReference>
<evidence type="ECO:0000259" key="2">
    <source>
        <dbReference type="Pfam" id="PF02169"/>
    </source>
</evidence>
<comment type="caution">
    <text evidence="3">The sequence shown here is derived from an EMBL/GenBank/DDBJ whole genome shotgun (WGS) entry which is preliminary data.</text>
</comment>
<dbReference type="PROSITE" id="PS51257">
    <property type="entry name" value="PROKAR_LIPOPROTEIN"/>
    <property type="match status" value="1"/>
</dbReference>
<proteinExistence type="predicted"/>
<dbReference type="InterPro" id="IPR024952">
    <property type="entry name" value="LPP20-like_dom"/>
</dbReference>
<dbReference type="Proteomes" id="UP000191418">
    <property type="component" value="Unassembled WGS sequence"/>
</dbReference>
<keyword evidence="1" id="KW-0732">Signal</keyword>
<gene>
    <name evidence="3" type="ORF">BTE48_08885</name>
</gene>
<dbReference type="Pfam" id="PF02169">
    <property type="entry name" value="LPP20"/>
    <property type="match status" value="1"/>
</dbReference>
<dbReference type="AlphaFoldDB" id="A0A1T4Q2I1"/>
<dbReference type="OrthoDB" id="7348506at2"/>
<dbReference type="EMBL" id="MTSM01000009">
    <property type="protein sequence ID" value="OPX55492.1"/>
    <property type="molecule type" value="Genomic_DNA"/>
</dbReference>
<feature type="signal peptide" evidence="1">
    <location>
        <begin position="1"/>
        <end position="19"/>
    </location>
</feature>
<organism evidence="3 4">
    <name type="scientific">Oceanospirillum multiglobuliferum</name>
    <dbReference type="NCBI Taxonomy" id="64969"/>
    <lineage>
        <taxon>Bacteria</taxon>
        <taxon>Pseudomonadati</taxon>
        <taxon>Pseudomonadota</taxon>
        <taxon>Gammaproteobacteria</taxon>
        <taxon>Oceanospirillales</taxon>
        <taxon>Oceanospirillaceae</taxon>
        <taxon>Oceanospirillum</taxon>
    </lineage>
</organism>